<dbReference type="EC" id="2.5.1.129" evidence="7"/>
<gene>
    <name evidence="7" type="primary">ubiX</name>
    <name evidence="9" type="ORF">FC82_GL002065</name>
</gene>
<dbReference type="GO" id="GO:0106141">
    <property type="term" value="F:flavin prenyltransferase activity"/>
    <property type="evidence" value="ECO:0007669"/>
    <property type="project" value="UniProtKB-EC"/>
</dbReference>
<dbReference type="NCBIfam" id="TIGR00421">
    <property type="entry name" value="ubiX_pad"/>
    <property type="match status" value="1"/>
</dbReference>
<evidence type="ECO:0000313" key="9">
    <source>
        <dbReference type="EMBL" id="KRM75910.1"/>
    </source>
</evidence>
<proteinExistence type="inferred from homology"/>
<evidence type="ECO:0000256" key="3">
    <source>
        <dbReference type="ARBA" id="ARBA00022643"/>
    </source>
</evidence>
<dbReference type="PANTHER" id="PTHR43374">
    <property type="entry name" value="FLAVIN PRENYLTRANSFERASE"/>
    <property type="match status" value="1"/>
</dbReference>
<dbReference type="HAMAP" id="MF_01984">
    <property type="entry name" value="ubiX_pad"/>
    <property type="match status" value="1"/>
</dbReference>
<keyword evidence="4 7" id="KW-0808">Transferase</keyword>
<feature type="domain" description="Flavoprotein" evidence="8">
    <location>
        <begin position="5"/>
        <end position="172"/>
    </location>
</feature>
<dbReference type="PANTHER" id="PTHR43374:SF1">
    <property type="entry name" value="FLAVIN PRENYLTRANSFERASE PAD1, MITOCHONDRIAL"/>
    <property type="match status" value="1"/>
</dbReference>
<feature type="binding site" evidence="7">
    <location>
        <begin position="13"/>
        <end position="15"/>
    </location>
    <ligand>
        <name>FMN</name>
        <dbReference type="ChEBI" id="CHEBI:58210"/>
    </ligand>
</feature>
<keyword evidence="1 7" id="KW-0637">Prenyltransferase</keyword>
<comment type="caution">
    <text evidence="9">The sequence shown here is derived from an EMBL/GenBank/DDBJ whole genome shotgun (WGS) entry which is preliminary data.</text>
</comment>
<dbReference type="GO" id="GO:0016831">
    <property type="term" value="F:carboxy-lyase activity"/>
    <property type="evidence" value="ECO:0007669"/>
    <property type="project" value="TreeGrafter"/>
</dbReference>
<evidence type="ECO:0000256" key="1">
    <source>
        <dbReference type="ARBA" id="ARBA00022602"/>
    </source>
</evidence>
<accession>A0A0R2BJ09</accession>
<evidence type="ECO:0000313" key="10">
    <source>
        <dbReference type="Proteomes" id="UP000051845"/>
    </source>
</evidence>
<comment type="function">
    <text evidence="7">Flavin prenyltransferase that catalyzes the synthesis of the prenylated FMN cofactor (prenyl-FMN) for 4-hydroxy-3-polyprenylbenzoic acid decarboxylase UbiD. The prenyltransferase is metal-independent and links a dimethylallyl moiety from dimethylallyl monophosphate (DMAP) to the flavin N5 and C6 atoms of FMN.</text>
</comment>
<organism evidence="9 10">
    <name type="scientific">Secundilactobacillus collinoides DSM 20515 = JCM 1123</name>
    <dbReference type="NCBI Taxonomy" id="1423733"/>
    <lineage>
        <taxon>Bacteria</taxon>
        <taxon>Bacillati</taxon>
        <taxon>Bacillota</taxon>
        <taxon>Bacilli</taxon>
        <taxon>Lactobacillales</taxon>
        <taxon>Lactobacillaceae</taxon>
        <taxon>Secundilactobacillus</taxon>
    </lineage>
</organism>
<feature type="binding site" evidence="7">
    <location>
        <begin position="92"/>
        <end position="95"/>
    </location>
    <ligand>
        <name>FMN</name>
        <dbReference type="ChEBI" id="CHEBI:58210"/>
    </ligand>
</feature>
<dbReference type="NCBIfam" id="NF004685">
    <property type="entry name" value="PRK06029.1"/>
    <property type="match status" value="1"/>
</dbReference>
<keyword evidence="2 7" id="KW-0285">Flavoprotein</keyword>
<evidence type="ECO:0000256" key="2">
    <source>
        <dbReference type="ARBA" id="ARBA00022630"/>
    </source>
</evidence>
<dbReference type="FunFam" id="3.40.50.1950:FF:000001">
    <property type="entry name" value="Flavin prenyltransferase UbiX"/>
    <property type="match status" value="1"/>
</dbReference>
<feature type="binding site" evidence="7">
    <location>
        <position position="40"/>
    </location>
    <ligand>
        <name>FMN</name>
        <dbReference type="ChEBI" id="CHEBI:58210"/>
    </ligand>
</feature>
<comment type="caution">
    <text evidence="7">Lacks conserved residue(s) required for the propagation of feature annotation.</text>
</comment>
<dbReference type="Proteomes" id="UP000051845">
    <property type="component" value="Unassembled WGS sequence"/>
</dbReference>
<evidence type="ECO:0000256" key="7">
    <source>
        <dbReference type="HAMAP-Rule" id="MF_01984"/>
    </source>
</evidence>
<evidence type="ECO:0000256" key="6">
    <source>
        <dbReference type="ARBA" id="ARBA00060793"/>
    </source>
</evidence>
<comment type="catalytic activity">
    <reaction evidence="5 7">
        <text>dimethylallyl phosphate + FMNH2 = prenylated FMNH2 + phosphate</text>
        <dbReference type="Rhea" id="RHEA:37743"/>
        <dbReference type="ChEBI" id="CHEBI:43474"/>
        <dbReference type="ChEBI" id="CHEBI:57618"/>
        <dbReference type="ChEBI" id="CHEBI:87467"/>
        <dbReference type="ChEBI" id="CHEBI:88052"/>
        <dbReference type="EC" id="2.5.1.129"/>
    </reaction>
</comment>
<dbReference type="InterPro" id="IPR036551">
    <property type="entry name" value="Flavin_trans-like"/>
</dbReference>
<evidence type="ECO:0000259" key="8">
    <source>
        <dbReference type="Pfam" id="PF02441"/>
    </source>
</evidence>
<dbReference type="SUPFAM" id="SSF52507">
    <property type="entry name" value="Homo-oligomeric flavin-containing Cys decarboxylases, HFCD"/>
    <property type="match status" value="1"/>
</dbReference>
<feature type="binding site" evidence="7">
    <location>
        <position position="173"/>
    </location>
    <ligand>
        <name>dimethylallyl phosphate</name>
        <dbReference type="ChEBI" id="CHEBI:88052"/>
    </ligand>
</feature>
<keyword evidence="3 7" id="KW-0288">FMN</keyword>
<comment type="similarity">
    <text evidence="6 7">Belongs to the UbiX/PAD1 family.</text>
</comment>
<dbReference type="PATRIC" id="fig|1423733.4.peg.2169"/>
<dbReference type="Pfam" id="PF02441">
    <property type="entry name" value="Flavoprotein"/>
    <property type="match status" value="1"/>
</dbReference>
<feature type="binding site" evidence="7">
    <location>
        <position position="157"/>
    </location>
    <ligand>
        <name>dimethylallyl phosphate</name>
        <dbReference type="ChEBI" id="CHEBI:88052"/>
    </ligand>
</feature>
<sequence length="204" mass="22352">MIKMKRIVVGITGASGTIYGISLLQALHAQPDVETHLVMSRWAKENLAVEAPEWSLKDVQDLADVVEDDRNLGATIASGSFQHDGMVIVPASMKTVAAISVGLADNLIARAADVTLKEHRPLLIVPRESPFNQIHLENMLKLAKMGVEIIPPIPAFYNNPKTIDDLVNHNTMKLLDHLHISNDFQGRWQGLNEAKAAAKREGNA</sequence>
<name>A0A0R2BJ09_SECCO</name>
<protein>
    <recommendedName>
        <fullName evidence="7">Flavin prenyltransferase UbiX</fullName>
        <ecNumber evidence="7">2.5.1.129</ecNumber>
    </recommendedName>
</protein>
<dbReference type="STRING" id="33960.TY91_12805"/>
<dbReference type="EMBL" id="AYYR01000043">
    <property type="protein sequence ID" value="KRM75910.1"/>
    <property type="molecule type" value="Genomic_DNA"/>
</dbReference>
<evidence type="ECO:0000256" key="5">
    <source>
        <dbReference type="ARBA" id="ARBA00050612"/>
    </source>
</evidence>
<reference evidence="9 10" key="1">
    <citation type="journal article" date="2015" name="Genome Announc.">
        <title>Expanding the biotechnology potential of lactobacilli through comparative genomics of 213 strains and associated genera.</title>
        <authorList>
            <person name="Sun Z."/>
            <person name="Harris H.M."/>
            <person name="McCann A."/>
            <person name="Guo C."/>
            <person name="Argimon S."/>
            <person name="Zhang W."/>
            <person name="Yang X."/>
            <person name="Jeffery I.B."/>
            <person name="Cooney J.C."/>
            <person name="Kagawa T.F."/>
            <person name="Liu W."/>
            <person name="Song Y."/>
            <person name="Salvetti E."/>
            <person name="Wrobel A."/>
            <person name="Rasinkangas P."/>
            <person name="Parkhill J."/>
            <person name="Rea M.C."/>
            <person name="O'Sullivan O."/>
            <person name="Ritari J."/>
            <person name="Douillard F.P."/>
            <person name="Paul Ross R."/>
            <person name="Yang R."/>
            <person name="Briner A.E."/>
            <person name="Felis G.E."/>
            <person name="de Vos W.M."/>
            <person name="Barrangou R."/>
            <person name="Klaenhammer T.R."/>
            <person name="Caufield P.W."/>
            <person name="Cui Y."/>
            <person name="Zhang H."/>
            <person name="O'Toole P.W."/>
        </authorList>
    </citation>
    <scope>NUCLEOTIDE SEQUENCE [LARGE SCALE GENOMIC DNA]</scope>
    <source>
        <strain evidence="9 10">DSM 20515</strain>
    </source>
</reference>
<dbReference type="AlphaFoldDB" id="A0A0R2BJ09"/>
<evidence type="ECO:0000256" key="4">
    <source>
        <dbReference type="ARBA" id="ARBA00022679"/>
    </source>
</evidence>
<dbReference type="InterPro" id="IPR004507">
    <property type="entry name" value="UbiX-like"/>
</dbReference>
<feature type="binding site" evidence="7">
    <location>
        <position position="127"/>
    </location>
    <ligand>
        <name>FMN</name>
        <dbReference type="ChEBI" id="CHEBI:58210"/>
    </ligand>
</feature>
<dbReference type="InterPro" id="IPR003382">
    <property type="entry name" value="Flavoprotein"/>
</dbReference>
<dbReference type="Gene3D" id="3.40.50.1950">
    <property type="entry name" value="Flavin prenyltransferase-like"/>
    <property type="match status" value="1"/>
</dbReference>